<dbReference type="InterPro" id="IPR032838">
    <property type="entry name" value="Vwaint_dom"/>
</dbReference>
<dbReference type="Pfam" id="PF00092">
    <property type="entry name" value="VWA"/>
    <property type="match status" value="1"/>
</dbReference>
<proteinExistence type="predicted"/>
<dbReference type="Pfam" id="PF14624">
    <property type="entry name" value="Vwaint"/>
    <property type="match status" value="1"/>
</dbReference>
<feature type="compositionally biased region" description="Basic and acidic residues" evidence="1">
    <location>
        <begin position="453"/>
        <end position="489"/>
    </location>
</feature>
<evidence type="ECO:0000313" key="3">
    <source>
        <dbReference type="EMBL" id="ATY65242.1"/>
    </source>
</evidence>
<gene>
    <name evidence="3" type="ORF">A9K55_004279</name>
</gene>
<dbReference type="InterPro" id="IPR002035">
    <property type="entry name" value="VWF_A"/>
</dbReference>
<dbReference type="Proteomes" id="UP000323067">
    <property type="component" value="Chromosome v"/>
</dbReference>
<dbReference type="PANTHER" id="PTHR10579:SF156">
    <property type="entry name" value="VWFA DOMAIN-CONTAINING PROTEIN"/>
    <property type="match status" value="1"/>
</dbReference>
<dbReference type="Gene3D" id="3.40.50.410">
    <property type="entry name" value="von Willebrand factor, type A domain"/>
    <property type="match status" value="1"/>
</dbReference>
<organism evidence="3 4">
    <name type="scientific">Cordyceps militaris</name>
    <name type="common">Caterpillar fungus</name>
    <name type="synonym">Clavaria militaris</name>
    <dbReference type="NCBI Taxonomy" id="73501"/>
    <lineage>
        <taxon>Eukaryota</taxon>
        <taxon>Fungi</taxon>
        <taxon>Dikarya</taxon>
        <taxon>Ascomycota</taxon>
        <taxon>Pezizomycotina</taxon>
        <taxon>Sordariomycetes</taxon>
        <taxon>Hypocreomycetidae</taxon>
        <taxon>Hypocreales</taxon>
        <taxon>Cordycipitaceae</taxon>
        <taxon>Cordyceps</taxon>
    </lineage>
</organism>
<dbReference type="SUPFAM" id="SSF53300">
    <property type="entry name" value="vWA-like"/>
    <property type="match status" value="1"/>
</dbReference>
<dbReference type="PROSITE" id="PS50234">
    <property type="entry name" value="VWFA"/>
    <property type="match status" value="1"/>
</dbReference>
<sequence length="611" mass="67285">MQVPTEQIKDLTLSDKDETSHLVTKLKLHSDPEKSLLIASLEPPRQPSIPVHHVPCLIVLVIDVSASMSRPAPVPGDSSSENNGISVLDLVKHAARMIVEAMTEHDCLSIVTFAKDAQLLQPLVYMTAENKITALNNINGMCHQSKTNLWQGILTGIEQLRGVNSNGQAPAVLVLTDGEPNHMCPDGGYIPNIQSMLPPAITLHTLGFGESIKSGLLLSIAESGLGNYTFISDSGMLGTNFIYAIAHRQSTYATEATLQLRYHPETEIEEAMGTSVRSRKAVSFMSSSGHRMMQLDILLGNIQYGQSRDIVLRFKNPGSEPTATVWYKPVLHNSAGDYASTTADPRAKPTMSEADVAYHESRAGLCSFISSLFPLNEQMEHAVSVEKLAQAKEDLRELEEDLPKFSDPLNMSLREDLGGQISAALHDWNTFRRWGRHYLLSQLSAYKMQTCNSDKDPGDKDPGDKDPGDKDPGDKDPGDKDPGPLKYGRDSPLLDACCKRLATLFDTLPSPKPSCWLPPDSQYAEEGSFDMSSYRKSSSSRGSIQKQQVRRETVGGRLIGNGVRRDPRNGQVCSFEQNESRDRDLSRRSAVARHSDCTRSKRVRAKSVLRS</sequence>
<feature type="compositionally biased region" description="Low complexity" evidence="1">
    <location>
        <begin position="529"/>
        <end position="543"/>
    </location>
</feature>
<dbReference type="EMBL" id="CP023325">
    <property type="protein sequence ID" value="ATY65242.1"/>
    <property type="molecule type" value="Genomic_DNA"/>
</dbReference>
<accession>A0A2H4SQ68</accession>
<dbReference type="OrthoDB" id="10264538at2759"/>
<protein>
    <submittedName>
        <fullName evidence="3">U-box domain-containing</fullName>
    </submittedName>
</protein>
<feature type="domain" description="VWFA" evidence="2">
    <location>
        <begin position="57"/>
        <end position="245"/>
    </location>
</feature>
<dbReference type="AlphaFoldDB" id="A0A2H4SQ68"/>
<feature type="compositionally biased region" description="Basic and acidic residues" evidence="1">
    <location>
        <begin position="578"/>
        <end position="599"/>
    </location>
</feature>
<evidence type="ECO:0000256" key="1">
    <source>
        <dbReference type="SAM" id="MobiDB-lite"/>
    </source>
</evidence>
<dbReference type="InterPro" id="IPR036465">
    <property type="entry name" value="vWFA_dom_sf"/>
</dbReference>
<feature type="compositionally biased region" description="Basic residues" evidence="1">
    <location>
        <begin position="600"/>
        <end position="611"/>
    </location>
</feature>
<dbReference type="SMART" id="SM00327">
    <property type="entry name" value="VWA"/>
    <property type="match status" value="1"/>
</dbReference>
<evidence type="ECO:0000313" key="4">
    <source>
        <dbReference type="Proteomes" id="UP000323067"/>
    </source>
</evidence>
<reference evidence="3 4" key="1">
    <citation type="journal article" date="2017" name="BMC Genomics">
        <title>Chromosome level assembly and secondary metabolite potential of the parasitic fungus Cordyceps militaris.</title>
        <authorList>
            <person name="Kramer G.J."/>
            <person name="Nodwell J.R."/>
        </authorList>
    </citation>
    <scope>NUCLEOTIDE SEQUENCE [LARGE SCALE GENOMIC DNA]</scope>
    <source>
        <strain evidence="3 4">ATCC 34164</strain>
    </source>
</reference>
<dbReference type="VEuPathDB" id="FungiDB:CCM_04384"/>
<name>A0A2H4SQ68_CORMI</name>
<dbReference type="VEuPathDB" id="FungiDB:A9K55_004279"/>
<feature type="region of interest" description="Disordered" evidence="1">
    <location>
        <begin position="527"/>
        <end position="611"/>
    </location>
</feature>
<dbReference type="InterPro" id="IPR051266">
    <property type="entry name" value="CLCR"/>
</dbReference>
<dbReference type="PANTHER" id="PTHR10579">
    <property type="entry name" value="CALCIUM-ACTIVATED CHLORIDE CHANNEL REGULATOR"/>
    <property type="match status" value="1"/>
</dbReference>
<feature type="region of interest" description="Disordered" evidence="1">
    <location>
        <begin position="450"/>
        <end position="489"/>
    </location>
</feature>
<evidence type="ECO:0000259" key="2">
    <source>
        <dbReference type="PROSITE" id="PS50234"/>
    </source>
</evidence>